<proteinExistence type="predicted"/>
<dbReference type="eggNOG" id="arCOG00724">
    <property type="taxonomic scope" value="Archaea"/>
</dbReference>
<keyword evidence="3" id="KW-1185">Reference proteome</keyword>
<dbReference type="EMBL" id="AOIO01000033">
    <property type="protein sequence ID" value="ELY99458.1"/>
    <property type="molecule type" value="Genomic_DNA"/>
</dbReference>
<dbReference type="AlphaFoldDB" id="M0APZ9"/>
<gene>
    <name evidence="2" type="ORF">C481_14533</name>
</gene>
<comment type="caution">
    <text evidence="2">The sequence shown here is derived from an EMBL/GenBank/DDBJ whole genome shotgun (WGS) entry which is preliminary data.</text>
</comment>
<reference evidence="2 3" key="1">
    <citation type="journal article" date="2014" name="PLoS Genet.">
        <title>Phylogenetically driven sequencing of extremely halophilic archaea reveals strategies for static and dynamic osmo-response.</title>
        <authorList>
            <person name="Becker E.A."/>
            <person name="Seitzer P.M."/>
            <person name="Tritt A."/>
            <person name="Larsen D."/>
            <person name="Krusor M."/>
            <person name="Yao A.I."/>
            <person name="Wu D."/>
            <person name="Madern D."/>
            <person name="Eisen J.A."/>
            <person name="Darling A.E."/>
            <person name="Facciotti M.T."/>
        </authorList>
    </citation>
    <scope>NUCLEOTIDE SEQUENCE [LARGE SCALE GENOMIC DNA]</scope>
    <source>
        <strain evidence="2 3">DSM 12278</strain>
    </source>
</reference>
<dbReference type="Proteomes" id="UP000011554">
    <property type="component" value="Unassembled WGS sequence"/>
</dbReference>
<evidence type="ECO:0000259" key="1">
    <source>
        <dbReference type="Pfam" id="PF13274"/>
    </source>
</evidence>
<dbReference type="Pfam" id="PF13274">
    <property type="entry name" value="SocA_Panacea"/>
    <property type="match status" value="1"/>
</dbReference>
<organism evidence="2 3">
    <name type="scientific">Natrialba asiatica (strain ATCC 700177 / DSM 12278 / JCM 9576 / FERM P-10747 / NBRC 102637 / 172P1)</name>
    <dbReference type="NCBI Taxonomy" id="29540"/>
    <lineage>
        <taxon>Archaea</taxon>
        <taxon>Methanobacteriati</taxon>
        <taxon>Methanobacteriota</taxon>
        <taxon>Stenosarchaea group</taxon>
        <taxon>Halobacteria</taxon>
        <taxon>Halobacteriales</taxon>
        <taxon>Natrialbaceae</taxon>
        <taxon>Natrialba</taxon>
    </lineage>
</organism>
<accession>M0APZ9</accession>
<dbReference type="InterPro" id="IPR025272">
    <property type="entry name" value="SocA_Panacea"/>
</dbReference>
<evidence type="ECO:0000313" key="3">
    <source>
        <dbReference type="Proteomes" id="UP000011554"/>
    </source>
</evidence>
<name>M0APZ9_NATA1</name>
<dbReference type="RefSeq" id="WP_006109949.1">
    <property type="nucleotide sequence ID" value="NZ_AOIO01000033.1"/>
</dbReference>
<sequence length="169" mass="19867">MPKIDQINNKKDLAFLLFHYADEVEGKTELQKLIFLLQEETEFKERYPDLEFEFTAYKYGPFSERVFDELEFLLSIGAIEAIDPEEEVDFIRDETDPSDPYAGKRFVVTEKGEKIMNGVNAALDDDLQVEFEEVIDQYTDLSLQELLEYVYKQYPEYTTESEIKEKILG</sequence>
<feature type="domain" description="Antitoxin SocA-like Panacea" evidence="1">
    <location>
        <begin position="30"/>
        <end position="153"/>
    </location>
</feature>
<protein>
    <recommendedName>
        <fullName evidence="1">Antitoxin SocA-like Panacea domain-containing protein</fullName>
    </recommendedName>
</protein>
<evidence type="ECO:0000313" key="2">
    <source>
        <dbReference type="EMBL" id="ELY99458.1"/>
    </source>
</evidence>
<dbReference type="OrthoDB" id="34535at2157"/>